<comment type="caution">
    <text evidence="2">The sequence shown here is derived from an EMBL/GenBank/DDBJ whole genome shotgun (WGS) entry which is preliminary data.</text>
</comment>
<accession>A0A1V1P2S9</accession>
<feature type="domain" description="Zorya protein ZorC EH" evidence="1">
    <location>
        <begin position="65"/>
        <end position="461"/>
    </location>
</feature>
<evidence type="ECO:0000313" key="2">
    <source>
        <dbReference type="EMBL" id="ETR69192.1"/>
    </source>
</evidence>
<dbReference type="AlphaFoldDB" id="A0A1V1P2S9"/>
<proteinExistence type="predicted"/>
<evidence type="ECO:0000313" key="3">
    <source>
        <dbReference type="Proteomes" id="UP000189670"/>
    </source>
</evidence>
<evidence type="ECO:0000259" key="1">
    <source>
        <dbReference type="Pfam" id="PF15611"/>
    </source>
</evidence>
<reference evidence="3" key="1">
    <citation type="submission" date="2012-11" db="EMBL/GenBank/DDBJ databases">
        <authorList>
            <person name="Lucero-Rivera Y.E."/>
            <person name="Tovar-Ramirez D."/>
        </authorList>
    </citation>
    <scope>NUCLEOTIDE SEQUENCE [LARGE SCALE GENOMIC DNA]</scope>
    <source>
        <strain evidence="3">Araruama</strain>
    </source>
</reference>
<dbReference type="Pfam" id="PF15611">
    <property type="entry name" value="EH_Signature"/>
    <property type="match status" value="1"/>
</dbReference>
<dbReference type="Proteomes" id="UP000189670">
    <property type="component" value="Unassembled WGS sequence"/>
</dbReference>
<gene>
    <name evidence="2" type="ORF">OMM_04092</name>
</gene>
<sequence length="475" mass="55273">MIKPQLPQLTFVLDETAGRKDLHVFNTLTDRFKKMGTGQATQARWFLERREAILNAISNGEKLKHVVQSQSDIRVLIHLWSTSTSFLSKCPLSKKHLKHVSRIKKVLSASQLFSLIRIYFYQFDQINDLHFFCKYLRDQLRIICANRRISNDMKVYCAQKNILFDPLLKDFWAAFHSEEKSLKEYFKASHIPWDHKAQFLKSAKKHLYVTPIEKLQLGASSSVFGVVSRSEIKNMPFDNQYSLAQIISMGMMDKAVNKNMPDNWRQLIISLLGDPRMPKSSDLYQKSWAGLPSSYENQMQKWLSQMDMLVFLELLKEVGNQTGNEMIRRMFPSRKSFLESLYKTGMITKTRLFLGNDAVDYIEKQYDSENRPMFAQINHKNKSIIYMQVGKAHLMEGTHNYSVRLMDQLPPGSDITDQNKNKYILTELATGLDQAYASAFKESTHLYVVPHDIHNAWQRKLTDILQHFDVHLISV</sequence>
<organism evidence="2 3">
    <name type="scientific">Candidatus Magnetoglobus multicellularis str. Araruama</name>
    <dbReference type="NCBI Taxonomy" id="890399"/>
    <lineage>
        <taxon>Bacteria</taxon>
        <taxon>Pseudomonadati</taxon>
        <taxon>Thermodesulfobacteriota</taxon>
        <taxon>Desulfobacteria</taxon>
        <taxon>Desulfobacterales</taxon>
        <taxon>Desulfobacteraceae</taxon>
        <taxon>Candidatus Magnetoglobus</taxon>
    </lineage>
</organism>
<protein>
    <recommendedName>
        <fullName evidence="1">Zorya protein ZorC EH domain-containing protein</fullName>
    </recommendedName>
</protein>
<name>A0A1V1P2S9_9BACT</name>
<dbReference type="InterPro" id="IPR028943">
    <property type="entry name" value="ZorC_EH_Signature_dom"/>
</dbReference>
<dbReference type="EMBL" id="ATBP01000712">
    <property type="protein sequence ID" value="ETR69192.1"/>
    <property type="molecule type" value="Genomic_DNA"/>
</dbReference>